<comment type="caution">
    <text evidence="1">The sequence shown here is derived from an EMBL/GenBank/DDBJ whole genome shotgun (WGS) entry which is preliminary data.</text>
</comment>
<proteinExistence type="predicted"/>
<dbReference type="Proteomes" id="UP001527181">
    <property type="component" value="Unassembled WGS sequence"/>
</dbReference>
<protein>
    <recommendedName>
        <fullName evidence="3">UvrD-like helicase C-terminal domain-containing protein</fullName>
    </recommendedName>
</protein>
<keyword evidence="2" id="KW-1185">Reference proteome</keyword>
<evidence type="ECO:0000313" key="2">
    <source>
        <dbReference type="Proteomes" id="UP001527181"/>
    </source>
</evidence>
<gene>
    <name evidence="1" type="ORF">M5X12_18885</name>
</gene>
<dbReference type="RefSeq" id="WP_268593733.1">
    <property type="nucleotide sequence ID" value="NZ_JAMDNK010000016.1"/>
</dbReference>
<name>A0ABT4H0Z2_PAEAL</name>
<evidence type="ECO:0008006" key="3">
    <source>
        <dbReference type="Google" id="ProtNLM"/>
    </source>
</evidence>
<reference evidence="1 2" key="1">
    <citation type="submission" date="2022-05" db="EMBL/GenBank/DDBJ databases">
        <title>Genome Sequencing of Bee-Associated Microbes.</title>
        <authorList>
            <person name="Dunlap C."/>
        </authorList>
    </citation>
    <scope>NUCLEOTIDE SEQUENCE [LARGE SCALE GENOMIC DNA]</scope>
    <source>
        <strain evidence="1 2">NRRL B-04010</strain>
    </source>
</reference>
<evidence type="ECO:0000313" key="1">
    <source>
        <dbReference type="EMBL" id="MCY9762605.1"/>
    </source>
</evidence>
<accession>A0ABT4H0Z2</accession>
<dbReference type="EMBL" id="JAMDNP010000035">
    <property type="protein sequence ID" value="MCY9762605.1"/>
    <property type="molecule type" value="Genomic_DNA"/>
</dbReference>
<sequence length="74" mass="8686">MDRVLIFPNKPLYSFLLDPNSQLKAPDKYYVGVTRAKYSLAFVVEEFIPNEDYFYEDSIDLGGKFVRVLKFKIL</sequence>
<organism evidence="1 2">
    <name type="scientific">Paenibacillus alvei</name>
    <name type="common">Bacillus alvei</name>
    <dbReference type="NCBI Taxonomy" id="44250"/>
    <lineage>
        <taxon>Bacteria</taxon>
        <taxon>Bacillati</taxon>
        <taxon>Bacillota</taxon>
        <taxon>Bacilli</taxon>
        <taxon>Bacillales</taxon>
        <taxon>Paenibacillaceae</taxon>
        <taxon>Paenibacillus</taxon>
    </lineage>
</organism>